<evidence type="ECO:0000313" key="4">
    <source>
        <dbReference type="Proteomes" id="UP000427373"/>
    </source>
</evidence>
<feature type="transmembrane region" description="Helical" evidence="1">
    <location>
        <begin position="48"/>
        <end position="76"/>
    </location>
</feature>
<dbReference type="Proteomes" id="UP000582213">
    <property type="component" value="Unassembled WGS sequence"/>
</dbReference>
<keyword evidence="4" id="KW-1185">Reference proteome</keyword>
<dbReference type="Proteomes" id="UP000427373">
    <property type="component" value="Chromosome"/>
</dbReference>
<feature type="transmembrane region" description="Helical" evidence="1">
    <location>
        <begin position="134"/>
        <end position="158"/>
    </location>
</feature>
<dbReference type="RefSeq" id="WP_156014241.1">
    <property type="nucleotide sequence ID" value="NZ_CP045484.1"/>
</dbReference>
<keyword evidence="1" id="KW-0472">Membrane</keyword>
<evidence type="ECO:0000313" key="2">
    <source>
        <dbReference type="EMBL" id="MBB5254095.1"/>
    </source>
</evidence>
<evidence type="ECO:0000313" key="5">
    <source>
        <dbReference type="Proteomes" id="UP000582213"/>
    </source>
</evidence>
<evidence type="ECO:0008006" key="6">
    <source>
        <dbReference type="Google" id="ProtNLM"/>
    </source>
</evidence>
<dbReference type="KEGG" id="soh:D1869_05425"/>
<accession>A0A650CGM0</accession>
<feature type="transmembrane region" description="Helical" evidence="1">
    <location>
        <begin position="12"/>
        <end position="36"/>
    </location>
</feature>
<dbReference type="EMBL" id="CP045484">
    <property type="protein sequence ID" value="QGR16687.1"/>
    <property type="molecule type" value="Genomic_DNA"/>
</dbReference>
<feature type="transmembrane region" description="Helical" evidence="1">
    <location>
        <begin position="170"/>
        <end position="190"/>
    </location>
</feature>
<name>A0A650CGM0_SULOH</name>
<evidence type="ECO:0000256" key="1">
    <source>
        <dbReference type="SAM" id="Phobius"/>
    </source>
</evidence>
<dbReference type="AlphaFoldDB" id="A0A650CGM0"/>
<reference evidence="2 5" key="2">
    <citation type="submission" date="2020-08" db="EMBL/GenBank/DDBJ databases">
        <title>Genomic Encyclopedia of Type Strains, Phase IV (KMG-IV): sequencing the most valuable type-strain genomes for metagenomic binning, comparative biology and taxonomic classification.</title>
        <authorList>
            <person name="Goeker M."/>
        </authorList>
    </citation>
    <scope>NUCLEOTIDE SEQUENCE [LARGE SCALE GENOMIC DNA]</scope>
    <source>
        <strain evidence="2 5">DSM 12421</strain>
    </source>
</reference>
<feature type="transmembrane region" description="Helical" evidence="1">
    <location>
        <begin position="97"/>
        <end position="122"/>
    </location>
</feature>
<dbReference type="EMBL" id="JACHFY010000010">
    <property type="protein sequence ID" value="MBB5254095.1"/>
    <property type="molecule type" value="Genomic_DNA"/>
</dbReference>
<keyword evidence="1" id="KW-1133">Transmembrane helix</keyword>
<dbReference type="GeneID" id="42800663"/>
<feature type="transmembrane region" description="Helical" evidence="1">
    <location>
        <begin position="232"/>
        <end position="254"/>
    </location>
</feature>
<gene>
    <name evidence="3" type="ORF">D1869_05425</name>
    <name evidence="2" type="ORF">HNQ62_001868</name>
</gene>
<organism evidence="3 4">
    <name type="scientific">Sulfurisphaera ohwakuensis</name>
    <dbReference type="NCBI Taxonomy" id="69656"/>
    <lineage>
        <taxon>Archaea</taxon>
        <taxon>Thermoproteota</taxon>
        <taxon>Thermoprotei</taxon>
        <taxon>Sulfolobales</taxon>
        <taxon>Sulfolobaceae</taxon>
        <taxon>Sulfurisphaera</taxon>
    </lineage>
</organism>
<protein>
    <recommendedName>
        <fullName evidence="6">ABC transporter permease</fullName>
    </recommendedName>
</protein>
<evidence type="ECO:0000313" key="3">
    <source>
        <dbReference type="EMBL" id="QGR16687.1"/>
    </source>
</evidence>
<proteinExistence type="predicted"/>
<keyword evidence="1" id="KW-0812">Transmembrane</keyword>
<reference evidence="3 4" key="1">
    <citation type="submission" date="2019-10" db="EMBL/GenBank/DDBJ databases">
        <title>Genome Sequences from Six Type Strain Members of the Archaeal Family Sulfolobaceae: Acidianus ambivalens, Acidianus infernus, Metallosphaera prunae, Stygiolobus azoricus, Sulfolobus metallicus, and Sulfurisphaera ohwakuensis.</title>
        <authorList>
            <person name="Counts J.A."/>
            <person name="Kelly R.M."/>
        </authorList>
    </citation>
    <scope>NUCLEOTIDE SEQUENCE [LARGE SCALE GENOMIC DNA]</scope>
    <source>
        <strain evidence="3 4">TA-1</strain>
    </source>
</reference>
<sequence>MKNLFIHYIRRLVLKANLSWVLGFLIFWSILSMLLINVYKPSNFREYALYISLGYSSTTLIALSTFAIGIAFAIFFNAQALPFMFKFSKLTPLKYILAFYSANLLDAEIIGIFSILVFIILTKLEGNVVLPSNAGLLIVGIFFEGLFLISIAILIELFSLIKIKILQYSLFLLYIPMFIAIASYFLYTVYPYSNPIVDYANPFLSSMLLTVYSYYGHSLPISARDYNSTLSIPYLFLGILPWVLALTAVDILLLRKIYLRQAEEQRMF</sequence>
<dbReference type="OrthoDB" id="42924at2157"/>